<evidence type="ECO:0000256" key="4">
    <source>
        <dbReference type="ARBA" id="ARBA00022692"/>
    </source>
</evidence>
<keyword evidence="4 9" id="KW-0812">Transmembrane</keyword>
<feature type="transmembrane region" description="Helical" evidence="9">
    <location>
        <begin position="28"/>
        <end position="46"/>
    </location>
</feature>
<dbReference type="Proteomes" id="UP001164746">
    <property type="component" value="Chromosome 9"/>
</dbReference>
<evidence type="ECO:0000256" key="2">
    <source>
        <dbReference type="ARBA" id="ARBA00022448"/>
    </source>
</evidence>
<proteinExistence type="inferred from homology"/>
<protein>
    <recommendedName>
        <fullName evidence="9">Innexin</fullName>
    </recommendedName>
</protein>
<keyword evidence="11" id="KW-1185">Reference proteome</keyword>
<evidence type="ECO:0000256" key="8">
    <source>
        <dbReference type="ARBA" id="ARBA00023303"/>
    </source>
</evidence>
<comment type="function">
    <text evidence="9">Structural component of the gap junctions.</text>
</comment>
<feature type="non-terminal residue" evidence="10">
    <location>
        <position position="351"/>
    </location>
</feature>
<organism evidence="10 11">
    <name type="scientific">Mya arenaria</name>
    <name type="common">Soft-shell clam</name>
    <dbReference type="NCBI Taxonomy" id="6604"/>
    <lineage>
        <taxon>Eukaryota</taxon>
        <taxon>Metazoa</taxon>
        <taxon>Spiralia</taxon>
        <taxon>Lophotrochozoa</taxon>
        <taxon>Mollusca</taxon>
        <taxon>Bivalvia</taxon>
        <taxon>Autobranchia</taxon>
        <taxon>Heteroconchia</taxon>
        <taxon>Euheterodonta</taxon>
        <taxon>Imparidentia</taxon>
        <taxon>Neoheterodontei</taxon>
        <taxon>Myida</taxon>
        <taxon>Myoidea</taxon>
        <taxon>Myidae</taxon>
        <taxon>Mya</taxon>
    </lineage>
</organism>
<feature type="non-terminal residue" evidence="10">
    <location>
        <position position="1"/>
    </location>
</feature>
<accession>A0ABY7F621</accession>
<name>A0ABY7F621_MYAAR</name>
<dbReference type="EMBL" id="CP111020">
    <property type="protein sequence ID" value="WAR14756.1"/>
    <property type="molecule type" value="Genomic_DNA"/>
</dbReference>
<evidence type="ECO:0000256" key="3">
    <source>
        <dbReference type="ARBA" id="ARBA00022475"/>
    </source>
</evidence>
<evidence type="ECO:0000256" key="7">
    <source>
        <dbReference type="ARBA" id="ARBA00023136"/>
    </source>
</evidence>
<dbReference type="Pfam" id="PF00876">
    <property type="entry name" value="Innexin"/>
    <property type="match status" value="1"/>
</dbReference>
<sequence>FIFLDKWTTWTRLTGNADDDWADRLNHIVTVVLLIAFSVFVNTYFIPMEENVPKGNNREHELTYYQYVPMILLFSALLVVWRAFSGFSGVDIRKLVEMTAEAHYVDDAKRDAKIEEIVCTIDRWLEGNRQYHWNCLVRMRQKLSRLCFCLNRREGTYLTGLYLISKLMFCVNVICQFYILDAFLGGFYSYWGIEAIRTLAVEHQLKESRRFPRVSLCSFSVRGIQQKCSVSYPSIYSMRRSSCFCGSGSYLLPFQSEQTSCPGYGTSSSAEIGSPSLQTTTDKSLCTKFGNYLRDDGIFLLQLLARNSNPLHVTDVINGLWDRFLEKPISKKVLADLRPPNLQNNNKGDNK</sequence>
<dbReference type="PROSITE" id="PS51013">
    <property type="entry name" value="PANNEXIN"/>
    <property type="match status" value="1"/>
</dbReference>
<dbReference type="InterPro" id="IPR000990">
    <property type="entry name" value="Innexin"/>
</dbReference>
<comment type="similarity">
    <text evidence="9">Belongs to the pannexin family.</text>
</comment>
<comment type="caution">
    <text evidence="9">Lacks conserved residue(s) required for the propagation of feature annotation.</text>
</comment>
<evidence type="ECO:0000313" key="11">
    <source>
        <dbReference type="Proteomes" id="UP001164746"/>
    </source>
</evidence>
<feature type="transmembrane region" description="Helical" evidence="9">
    <location>
        <begin position="167"/>
        <end position="191"/>
    </location>
</feature>
<keyword evidence="6 9" id="KW-0406">Ion transport</keyword>
<keyword evidence="8 9" id="KW-0407">Ion channel</keyword>
<evidence type="ECO:0000256" key="6">
    <source>
        <dbReference type="ARBA" id="ARBA00023065"/>
    </source>
</evidence>
<keyword evidence="2 9" id="KW-0813">Transport</keyword>
<dbReference type="PANTHER" id="PTHR11893:SF36">
    <property type="entry name" value="INNEXIN-5"/>
    <property type="match status" value="1"/>
</dbReference>
<reference evidence="10" key="1">
    <citation type="submission" date="2022-11" db="EMBL/GenBank/DDBJ databases">
        <title>Centuries of genome instability and evolution in soft-shell clam transmissible cancer (bioRxiv).</title>
        <authorList>
            <person name="Hart S.F.M."/>
            <person name="Yonemitsu M.A."/>
            <person name="Giersch R.M."/>
            <person name="Beal B.F."/>
            <person name="Arriagada G."/>
            <person name="Davis B.W."/>
            <person name="Ostrander E.A."/>
            <person name="Goff S.P."/>
            <person name="Metzger M.J."/>
        </authorList>
    </citation>
    <scope>NUCLEOTIDE SEQUENCE</scope>
    <source>
        <strain evidence="10">MELC-2E11</strain>
        <tissue evidence="10">Siphon/mantle</tissue>
    </source>
</reference>
<evidence type="ECO:0000256" key="1">
    <source>
        <dbReference type="ARBA" id="ARBA00004651"/>
    </source>
</evidence>
<keyword evidence="3" id="KW-1003">Cell membrane</keyword>
<evidence type="ECO:0000256" key="5">
    <source>
        <dbReference type="ARBA" id="ARBA00022989"/>
    </source>
</evidence>
<keyword evidence="7 9" id="KW-0472">Membrane</keyword>
<dbReference type="PANTHER" id="PTHR11893">
    <property type="entry name" value="INNEXIN"/>
    <property type="match status" value="1"/>
</dbReference>
<evidence type="ECO:0000256" key="9">
    <source>
        <dbReference type="RuleBase" id="RU010713"/>
    </source>
</evidence>
<gene>
    <name evidence="9" type="primary">inx</name>
    <name evidence="10" type="ORF">MAR_004861</name>
</gene>
<dbReference type="PRINTS" id="PR01262">
    <property type="entry name" value="INNEXIN"/>
</dbReference>
<evidence type="ECO:0000313" key="10">
    <source>
        <dbReference type="EMBL" id="WAR14756.1"/>
    </source>
</evidence>
<feature type="transmembrane region" description="Helical" evidence="9">
    <location>
        <begin position="66"/>
        <end position="84"/>
    </location>
</feature>
<keyword evidence="5 9" id="KW-1133">Transmembrane helix</keyword>
<comment type="subcellular location">
    <subcellularLocation>
        <location evidence="1 9">Cell membrane</location>
        <topology evidence="1 9">Multi-pass membrane protein</topology>
    </subcellularLocation>
</comment>